<organism evidence="9 10">
    <name type="scientific">Trachymyrmex cornetzi</name>
    <dbReference type="NCBI Taxonomy" id="471704"/>
    <lineage>
        <taxon>Eukaryota</taxon>
        <taxon>Metazoa</taxon>
        <taxon>Ecdysozoa</taxon>
        <taxon>Arthropoda</taxon>
        <taxon>Hexapoda</taxon>
        <taxon>Insecta</taxon>
        <taxon>Pterygota</taxon>
        <taxon>Neoptera</taxon>
        <taxon>Endopterygota</taxon>
        <taxon>Hymenoptera</taxon>
        <taxon>Apocrita</taxon>
        <taxon>Aculeata</taxon>
        <taxon>Formicoidea</taxon>
        <taxon>Formicidae</taxon>
        <taxon>Myrmicinae</taxon>
        <taxon>Trachymyrmex</taxon>
    </lineage>
</organism>
<protein>
    <submittedName>
        <fullName evidence="9">BRCA1-associated RING domain protein 1</fullName>
    </submittedName>
</protein>
<evidence type="ECO:0000256" key="1">
    <source>
        <dbReference type="ARBA" id="ARBA00022723"/>
    </source>
</evidence>
<evidence type="ECO:0000313" key="9">
    <source>
        <dbReference type="EMBL" id="KYN27180.1"/>
    </source>
</evidence>
<sequence>METSWINTASALQDFANVLICWKCRSKPVSPVRFTNCGHFFCSNCIKSATKCIRCNVPVQASEIKPDHLVSRLIQHCDVIAEIIHKRDIWDITTDASNIPIDNISVILSTPKKQGYTPMKNINKQNHIGETPLHRACLQNNAEQVKHLLLLGANPNTKDYAGWTPLLVKFGLYVLFYITLQQETVNFGYTEICKLLLNCGALPNITGIKNRSPLHEAAKRNKIEEAKLLLHYNADRNQLDQYGKKPIDYCGKSEKMRQLLMDLPRTPSEKVSDLNQSLDKSIRTGCDKFVVLASNLKLENQKLLRLVATRHRFKILTTYKPSVTHVIVETNEKNITTLTLDVLFSIVSGSWLLNSEWIRLVEDMNDDITNVDLEVFEINGAPTLDIPRKARLNSECQNPRLFNNCFFYFALQANTTYHIADVKFTKDILIKLVKEGEGTVLTREPDPEDLKDISQVIPFHTANNSSHPLHKCTHYIIYVPGRKTGDPLIKYNMPHIKSLPLVWLIECIEKFTLVDPTYLGLC</sequence>
<dbReference type="InterPro" id="IPR001841">
    <property type="entry name" value="Znf_RING"/>
</dbReference>
<dbReference type="Gene3D" id="1.25.40.20">
    <property type="entry name" value="Ankyrin repeat-containing domain"/>
    <property type="match status" value="2"/>
</dbReference>
<dbReference type="PROSITE" id="PS50297">
    <property type="entry name" value="ANK_REP_REGION"/>
    <property type="match status" value="2"/>
</dbReference>
<dbReference type="Gene3D" id="3.30.40.10">
    <property type="entry name" value="Zinc/RING finger domain, C3HC4 (zinc finger)"/>
    <property type="match status" value="1"/>
</dbReference>
<dbReference type="SUPFAM" id="SSF48403">
    <property type="entry name" value="Ankyrin repeat"/>
    <property type="match status" value="1"/>
</dbReference>
<dbReference type="SMART" id="SM00248">
    <property type="entry name" value="ANK"/>
    <property type="match status" value="3"/>
</dbReference>
<dbReference type="CDD" id="cd17720">
    <property type="entry name" value="BRCT_Bard1_rpt2"/>
    <property type="match status" value="1"/>
</dbReference>
<evidence type="ECO:0000259" key="8">
    <source>
        <dbReference type="PROSITE" id="PS50089"/>
    </source>
</evidence>
<evidence type="ECO:0000256" key="4">
    <source>
        <dbReference type="ARBA" id="ARBA00022833"/>
    </source>
</evidence>
<dbReference type="STRING" id="471704.A0A195EFY8"/>
<dbReference type="EMBL" id="KQ978957">
    <property type="protein sequence ID" value="KYN27180.1"/>
    <property type="molecule type" value="Genomic_DNA"/>
</dbReference>
<evidence type="ECO:0000256" key="3">
    <source>
        <dbReference type="ARBA" id="ARBA00022771"/>
    </source>
</evidence>
<feature type="domain" description="RING-type" evidence="8">
    <location>
        <begin position="21"/>
        <end position="56"/>
    </location>
</feature>
<keyword evidence="2" id="KW-0677">Repeat</keyword>
<dbReference type="PROSITE" id="PS00518">
    <property type="entry name" value="ZF_RING_1"/>
    <property type="match status" value="1"/>
</dbReference>
<dbReference type="PROSITE" id="PS50089">
    <property type="entry name" value="ZF_RING_2"/>
    <property type="match status" value="1"/>
</dbReference>
<evidence type="ECO:0000256" key="2">
    <source>
        <dbReference type="ARBA" id="ARBA00022737"/>
    </source>
</evidence>
<reference evidence="9 10" key="1">
    <citation type="submission" date="2015-09" db="EMBL/GenBank/DDBJ databases">
        <title>Trachymyrmex cornetzi WGS genome.</title>
        <authorList>
            <person name="Nygaard S."/>
            <person name="Hu H."/>
            <person name="Boomsma J."/>
            <person name="Zhang G."/>
        </authorList>
    </citation>
    <scope>NUCLEOTIDE SEQUENCE [LARGE SCALE GENOMIC DNA]</scope>
    <source>
        <strain evidence="9">Tcor2-1</strain>
        <tissue evidence="9">Whole body</tissue>
    </source>
</reference>
<dbReference type="AlphaFoldDB" id="A0A195EFY8"/>
<dbReference type="InterPro" id="IPR036420">
    <property type="entry name" value="BRCT_dom_sf"/>
</dbReference>
<feature type="repeat" description="ANK" evidence="6">
    <location>
        <begin position="128"/>
        <end position="160"/>
    </location>
</feature>
<dbReference type="SUPFAM" id="SSF57850">
    <property type="entry name" value="RING/U-box"/>
    <property type="match status" value="1"/>
</dbReference>
<keyword evidence="4" id="KW-0862">Zinc</keyword>
<proteinExistence type="predicted"/>
<keyword evidence="3 7" id="KW-0863">Zinc-finger</keyword>
<dbReference type="GO" id="GO:0085020">
    <property type="term" value="P:protein K6-linked ubiquitination"/>
    <property type="evidence" value="ECO:0007669"/>
    <property type="project" value="TreeGrafter"/>
</dbReference>
<gene>
    <name evidence="9" type="ORF">ALC57_03523</name>
</gene>
<keyword evidence="1" id="KW-0479">Metal-binding</keyword>
<dbReference type="Gene3D" id="3.40.50.10190">
    <property type="entry name" value="BRCT domain"/>
    <property type="match status" value="2"/>
</dbReference>
<evidence type="ECO:0000313" key="10">
    <source>
        <dbReference type="Proteomes" id="UP000078492"/>
    </source>
</evidence>
<accession>A0A195EFY8</accession>
<dbReference type="Proteomes" id="UP000078492">
    <property type="component" value="Unassembled WGS sequence"/>
</dbReference>
<name>A0A195EFY8_9HYME</name>
<dbReference type="GO" id="GO:0031436">
    <property type="term" value="C:BRCA1-BARD1 complex"/>
    <property type="evidence" value="ECO:0007669"/>
    <property type="project" value="TreeGrafter"/>
</dbReference>
<feature type="repeat" description="ANK" evidence="6">
    <location>
        <begin position="209"/>
        <end position="241"/>
    </location>
</feature>
<dbReference type="InterPro" id="IPR036770">
    <property type="entry name" value="Ankyrin_rpt-contain_sf"/>
</dbReference>
<dbReference type="PANTHER" id="PTHR24171:SF8">
    <property type="entry name" value="BRCA1-ASSOCIATED RING DOMAIN PROTEIN 1"/>
    <property type="match status" value="1"/>
</dbReference>
<keyword evidence="5 6" id="KW-0040">ANK repeat</keyword>
<dbReference type="GO" id="GO:0070531">
    <property type="term" value="C:BRCA1-A complex"/>
    <property type="evidence" value="ECO:0007669"/>
    <property type="project" value="TreeGrafter"/>
</dbReference>
<evidence type="ECO:0000256" key="6">
    <source>
        <dbReference type="PROSITE-ProRule" id="PRU00023"/>
    </source>
</evidence>
<dbReference type="Pfam" id="PF12796">
    <property type="entry name" value="Ank_2"/>
    <property type="match status" value="1"/>
</dbReference>
<keyword evidence="10" id="KW-1185">Reference proteome</keyword>
<dbReference type="Pfam" id="PF00023">
    <property type="entry name" value="Ank"/>
    <property type="match status" value="1"/>
</dbReference>
<dbReference type="GO" id="GO:0004842">
    <property type="term" value="F:ubiquitin-protein transferase activity"/>
    <property type="evidence" value="ECO:0007669"/>
    <property type="project" value="TreeGrafter"/>
</dbReference>
<dbReference type="InterPro" id="IPR013083">
    <property type="entry name" value="Znf_RING/FYVE/PHD"/>
</dbReference>
<evidence type="ECO:0000256" key="5">
    <source>
        <dbReference type="ARBA" id="ARBA00023043"/>
    </source>
</evidence>
<dbReference type="SUPFAM" id="SSF52113">
    <property type="entry name" value="BRCT domain"/>
    <property type="match status" value="1"/>
</dbReference>
<dbReference type="InterPro" id="IPR002110">
    <property type="entry name" value="Ankyrin_rpt"/>
</dbReference>
<dbReference type="GO" id="GO:0008270">
    <property type="term" value="F:zinc ion binding"/>
    <property type="evidence" value="ECO:0007669"/>
    <property type="project" value="UniProtKB-KW"/>
</dbReference>
<dbReference type="PROSITE" id="PS50088">
    <property type="entry name" value="ANK_REPEAT"/>
    <property type="match status" value="2"/>
</dbReference>
<dbReference type="PANTHER" id="PTHR24171">
    <property type="entry name" value="ANKYRIN REPEAT DOMAIN-CONTAINING PROTEIN 39-RELATED"/>
    <property type="match status" value="1"/>
</dbReference>
<dbReference type="InterPro" id="IPR017907">
    <property type="entry name" value="Znf_RING_CS"/>
</dbReference>
<evidence type="ECO:0000256" key="7">
    <source>
        <dbReference type="PROSITE-ProRule" id="PRU00175"/>
    </source>
</evidence>